<dbReference type="Proteomes" id="UP000598146">
    <property type="component" value="Unassembled WGS sequence"/>
</dbReference>
<keyword evidence="5" id="KW-0012">Acyltransferase</keyword>
<keyword evidence="2" id="KW-0812">Transmembrane</keyword>
<keyword evidence="5" id="KW-0808">Transferase</keyword>
<dbReference type="Pfam" id="PF01757">
    <property type="entry name" value="Acyl_transf_3"/>
    <property type="match status" value="1"/>
</dbReference>
<dbReference type="EMBL" id="JADQTO010000004">
    <property type="protein sequence ID" value="MBG0562053.1"/>
    <property type="molecule type" value="Genomic_DNA"/>
</dbReference>
<feature type="transmembrane region" description="Helical" evidence="2">
    <location>
        <begin position="341"/>
        <end position="362"/>
    </location>
</feature>
<feature type="transmembrane region" description="Helical" evidence="2">
    <location>
        <begin position="161"/>
        <end position="176"/>
    </location>
</feature>
<feature type="transmembrane region" description="Helical" evidence="2">
    <location>
        <begin position="49"/>
        <end position="68"/>
    </location>
</feature>
<feature type="transmembrane region" description="Helical" evidence="2">
    <location>
        <begin position="227"/>
        <end position="246"/>
    </location>
</feature>
<dbReference type="SUPFAM" id="SSF52266">
    <property type="entry name" value="SGNH hydrolase"/>
    <property type="match status" value="1"/>
</dbReference>
<evidence type="ECO:0000256" key="2">
    <source>
        <dbReference type="SAM" id="Phobius"/>
    </source>
</evidence>
<dbReference type="GO" id="GO:0016020">
    <property type="term" value="C:membrane"/>
    <property type="evidence" value="ECO:0007669"/>
    <property type="project" value="TreeGrafter"/>
</dbReference>
<feature type="transmembrane region" description="Helical" evidence="2">
    <location>
        <begin position="253"/>
        <end position="273"/>
    </location>
</feature>
<name>A0A931C9M8_9ACTN</name>
<evidence type="ECO:0000313" key="6">
    <source>
        <dbReference type="Proteomes" id="UP000598146"/>
    </source>
</evidence>
<dbReference type="GO" id="GO:0009103">
    <property type="term" value="P:lipopolysaccharide biosynthetic process"/>
    <property type="evidence" value="ECO:0007669"/>
    <property type="project" value="TreeGrafter"/>
</dbReference>
<comment type="caution">
    <text evidence="5">The sequence shown here is derived from an EMBL/GenBank/DDBJ whole genome shotgun (WGS) entry which is preliminary data.</text>
</comment>
<dbReference type="RefSeq" id="WP_196413828.1">
    <property type="nucleotide sequence ID" value="NZ_JADQTO010000004.1"/>
</dbReference>
<protein>
    <submittedName>
        <fullName evidence="5">Acyltransferase</fullName>
    </submittedName>
</protein>
<reference evidence="5" key="1">
    <citation type="submission" date="2020-11" db="EMBL/GenBank/DDBJ databases">
        <title>Isolation and identification of active actinomycetes.</title>
        <authorList>
            <person name="Sun X."/>
        </authorList>
    </citation>
    <scope>NUCLEOTIDE SEQUENCE</scope>
    <source>
        <strain evidence="5">NEAU-A11</strain>
    </source>
</reference>
<feature type="domain" description="SGNH" evidence="4">
    <location>
        <begin position="425"/>
        <end position="658"/>
    </location>
</feature>
<dbReference type="GO" id="GO:0016747">
    <property type="term" value="F:acyltransferase activity, transferring groups other than amino-acyl groups"/>
    <property type="evidence" value="ECO:0007669"/>
    <property type="project" value="InterPro"/>
</dbReference>
<gene>
    <name evidence="5" type="ORF">I4J89_11325</name>
</gene>
<organism evidence="5 6">
    <name type="scientific">Actinoplanes aureus</name>
    <dbReference type="NCBI Taxonomy" id="2792083"/>
    <lineage>
        <taxon>Bacteria</taxon>
        <taxon>Bacillati</taxon>
        <taxon>Actinomycetota</taxon>
        <taxon>Actinomycetes</taxon>
        <taxon>Micromonosporales</taxon>
        <taxon>Micromonosporaceae</taxon>
        <taxon>Actinoplanes</taxon>
    </lineage>
</organism>
<feature type="region of interest" description="Disordered" evidence="1">
    <location>
        <begin position="1"/>
        <end position="20"/>
    </location>
</feature>
<dbReference type="InterPro" id="IPR002656">
    <property type="entry name" value="Acyl_transf_3_dom"/>
</dbReference>
<evidence type="ECO:0000259" key="3">
    <source>
        <dbReference type="Pfam" id="PF01757"/>
    </source>
</evidence>
<evidence type="ECO:0000313" key="5">
    <source>
        <dbReference type="EMBL" id="MBG0562053.1"/>
    </source>
</evidence>
<dbReference type="InterPro" id="IPR050879">
    <property type="entry name" value="Acyltransferase_3"/>
</dbReference>
<accession>A0A931C9M8</accession>
<feature type="transmembrane region" description="Helical" evidence="2">
    <location>
        <begin position="293"/>
        <end position="320"/>
    </location>
</feature>
<evidence type="ECO:0000259" key="4">
    <source>
        <dbReference type="Pfam" id="PF19040"/>
    </source>
</evidence>
<keyword evidence="2" id="KW-1133">Transmembrane helix</keyword>
<feature type="transmembrane region" description="Helical" evidence="2">
    <location>
        <begin position="183"/>
        <end position="201"/>
    </location>
</feature>
<dbReference type="PANTHER" id="PTHR23028">
    <property type="entry name" value="ACETYLTRANSFERASE"/>
    <property type="match status" value="1"/>
</dbReference>
<sequence>MTSTLARHDVRPAGAASRPPHRADIEGLRAVAVLLVVLAHVGVPGVAGGFIGVDVFFVVSGFLITSLLSRELASTGRLDLPRFYARRAVRLLPVATLVIAATLAATWLWAPPIRFPGYAGDALSAATYTMNLRLAHTGTDYFADQAPSPFQHFWSLAVEEQFYLAWPVLIGVLALLRRRWVTVAVLAGFSVVSFAWAPAYFSSLSRAWELGAGALLALWPAGKHRPWLAWAGGAAILGGAVAYDAGTPFPGPATLAPVLGAVAVIAAGGNRLLETGPMRWLGRMSYGWYLWHWPLLFLAPAGLAARAGYAGVALGLAVTSHHLLENPVRYHRCWSVRPRRGLFLGLGLSAAAAGLAGLGLLFPPAVPTGGAAGDTRRALARATDPAAELNRLVEAAAGAVRLPRNLTPTLAKAARQRLAPQLDGCHVGLAGPFQPEGDCVYGDRRARRTVVLFGDSHALQWFPAFADMAERRGWRLVAYTRSACSPARVALNERRAQRRYLECDTWRTQMLDRIGELRPDLVVVSSSVNYRAVLAGAPADPDAVWRAGWTRTLATLKRDAGAVALLGDTPFLAGEPADCLTGAGRIGDCAAEADGVVLEPGWREIQRATAAAAGVPVVDPLPWLCGERCPLVVGNTLVYRDSNHLTAAYAELVTPLLDARLPWPR</sequence>
<feature type="compositionally biased region" description="Basic and acidic residues" evidence="1">
    <location>
        <begin position="1"/>
        <end position="11"/>
    </location>
</feature>
<dbReference type="AlphaFoldDB" id="A0A931C9M8"/>
<evidence type="ECO:0000256" key="1">
    <source>
        <dbReference type="SAM" id="MobiDB-lite"/>
    </source>
</evidence>
<dbReference type="InterPro" id="IPR043968">
    <property type="entry name" value="SGNH"/>
</dbReference>
<dbReference type="PANTHER" id="PTHR23028:SF53">
    <property type="entry name" value="ACYL_TRANSF_3 DOMAIN-CONTAINING PROTEIN"/>
    <property type="match status" value="1"/>
</dbReference>
<keyword evidence="2" id="KW-0472">Membrane</keyword>
<dbReference type="Pfam" id="PF19040">
    <property type="entry name" value="SGNH"/>
    <property type="match status" value="1"/>
</dbReference>
<keyword evidence="6" id="KW-1185">Reference proteome</keyword>
<feature type="transmembrane region" description="Helical" evidence="2">
    <location>
        <begin position="89"/>
        <end position="110"/>
    </location>
</feature>
<proteinExistence type="predicted"/>
<feature type="domain" description="Acyltransferase 3" evidence="3">
    <location>
        <begin position="23"/>
        <end position="298"/>
    </location>
</feature>